<name>A0A0F6RIJ9_CITAM</name>
<dbReference type="HOGENOM" id="CLU_2435536_0_0_6"/>
<reference evidence="1 2" key="1">
    <citation type="submission" date="2015-03" db="EMBL/GenBank/DDBJ databases">
        <title>Complete genome sequence of Citrobacter amalonaticus Y19.</title>
        <authorList>
            <person name="Park S."/>
        </authorList>
    </citation>
    <scope>NUCLEOTIDE SEQUENCE [LARGE SCALE GENOMIC DNA]</scope>
    <source>
        <strain evidence="1 2">Y19</strain>
        <plasmid evidence="2">Plasmid</plasmid>
    </source>
</reference>
<dbReference type="PATRIC" id="fig|1261127.3.peg.5466"/>
<protein>
    <submittedName>
        <fullName evidence="1">Uncharacterized protein</fullName>
    </submittedName>
</protein>
<gene>
    <name evidence="1" type="ORF">F384_26350</name>
</gene>
<dbReference type="RefSeq" id="WP_046498843.1">
    <property type="nucleotide sequence ID" value="NZ_CP011133.1"/>
</dbReference>
<dbReference type="OrthoDB" id="6630275at2"/>
<accession>A0A0F6RIJ9</accession>
<dbReference type="Proteomes" id="UP000034085">
    <property type="component" value="Plasmid"/>
</dbReference>
<dbReference type="EMBL" id="CP011133">
    <property type="protein sequence ID" value="AKE62095.1"/>
    <property type="molecule type" value="Genomic_DNA"/>
</dbReference>
<dbReference type="AlphaFoldDB" id="A0A0F6RIJ9"/>
<organism evidence="1 2">
    <name type="scientific">Citrobacter amalonaticus Y19</name>
    <dbReference type="NCBI Taxonomy" id="1261127"/>
    <lineage>
        <taxon>Bacteria</taxon>
        <taxon>Pseudomonadati</taxon>
        <taxon>Pseudomonadota</taxon>
        <taxon>Gammaproteobacteria</taxon>
        <taxon>Enterobacterales</taxon>
        <taxon>Enterobacteriaceae</taxon>
        <taxon>Citrobacter</taxon>
    </lineage>
</organism>
<evidence type="ECO:0000313" key="1">
    <source>
        <dbReference type="EMBL" id="AKE62095.1"/>
    </source>
</evidence>
<dbReference type="KEGG" id="cama:F384_26350"/>
<proteinExistence type="predicted"/>
<geneLocation type="plasmid" evidence="1">
    <name>unnamed</name>
</geneLocation>
<sequence length="90" mass="9932">MSTQIYCAVLRHFMMMAASSQHSLVVLKQLYNAEISSKAHLAGLSVSEAEALLALPSTSWRKRDDVIHELNIRLKQLTGVTTPPAQQIAN</sequence>
<evidence type="ECO:0000313" key="2">
    <source>
        <dbReference type="Proteomes" id="UP000034085"/>
    </source>
</evidence>
<keyword evidence="1" id="KW-0614">Plasmid</keyword>